<evidence type="ECO:0000256" key="2">
    <source>
        <dbReference type="ARBA" id="ARBA00007296"/>
    </source>
</evidence>
<sequence>MRSITEYFMEIHPSHIAYLGVFSSLGFSIIGAGIGMYLTGSVLLGASIFAPEIRSKNLVSIIFCEAVAIYGIIMAILLHAKCKVLPDVIPEEYYPAAVTAAGSIFFGGLTVGISNLVCGIGVGIIGSGCALADAQKPGIFIKVLIIEIFVSAIGLFGLIVGIVQTPWSLPTLVTPT</sequence>
<dbReference type="SUPFAM" id="SSF81333">
    <property type="entry name" value="F1F0 ATP synthase subunit C"/>
    <property type="match status" value="2"/>
</dbReference>
<keyword evidence="7 12" id="KW-0406">Ion transport</keyword>
<dbReference type="AlphaFoldDB" id="A0A6P6XKM9"/>
<gene>
    <name evidence="15" type="primary">LOC113788686</name>
</gene>
<dbReference type="InterPro" id="IPR035921">
    <property type="entry name" value="F/V-ATP_Csub_sf"/>
</dbReference>
<feature type="transmembrane region" description="Helical" evidence="12">
    <location>
        <begin position="100"/>
        <end position="127"/>
    </location>
</feature>
<feature type="transmembrane region" description="Helical" evidence="12">
    <location>
        <begin position="16"/>
        <end position="46"/>
    </location>
</feature>
<organism evidence="14 15">
    <name type="scientific">Dermatophagoides pteronyssinus</name>
    <name type="common">European house dust mite</name>
    <dbReference type="NCBI Taxonomy" id="6956"/>
    <lineage>
        <taxon>Eukaryota</taxon>
        <taxon>Metazoa</taxon>
        <taxon>Ecdysozoa</taxon>
        <taxon>Arthropoda</taxon>
        <taxon>Chelicerata</taxon>
        <taxon>Arachnida</taxon>
        <taxon>Acari</taxon>
        <taxon>Acariformes</taxon>
        <taxon>Sarcoptiformes</taxon>
        <taxon>Astigmata</taxon>
        <taxon>Psoroptidia</taxon>
        <taxon>Analgoidea</taxon>
        <taxon>Pyroglyphidae</taxon>
        <taxon>Dermatophagoidinae</taxon>
        <taxon>Dermatophagoides</taxon>
    </lineage>
</organism>
<keyword evidence="6 12" id="KW-1133">Transmembrane helix</keyword>
<feature type="transmembrane region" description="Helical" evidence="12">
    <location>
        <begin position="58"/>
        <end position="80"/>
    </location>
</feature>
<evidence type="ECO:0000256" key="1">
    <source>
        <dbReference type="ARBA" id="ARBA00004141"/>
    </source>
</evidence>
<dbReference type="RefSeq" id="XP_027193952.1">
    <property type="nucleotide sequence ID" value="XM_027338151.1"/>
</dbReference>
<evidence type="ECO:0000256" key="4">
    <source>
        <dbReference type="ARBA" id="ARBA00022692"/>
    </source>
</evidence>
<dbReference type="GO" id="GO:0033179">
    <property type="term" value="C:proton-transporting V-type ATPase, V0 domain"/>
    <property type="evidence" value="ECO:0007669"/>
    <property type="project" value="InterPro"/>
</dbReference>
<comment type="function">
    <text evidence="12">Proton-conducting pore forming of the V0 complex of vacuolar(H+)-ATPase (V-ATPase), a multisubunit enzyme composed of a peripheral complex (V1) that hydrolyzes ATP and a membrane integral complex (V0) that translocates protons. V-ATPase is responsible for acidifying and maintaining the pH of intracellular compartments and in some cell types, is targeted to the plasma membrane, where it is responsible for acidifying the extracellular environment.</text>
</comment>
<comment type="subunit">
    <text evidence="12">V-ATPase is a heteromultimeric enzyme made up of two complexes: the ATP-hydrolytic V1 complex and the proton translocation V0 complex. The V1 complex consists of three catalytic AB heterodimers that form a heterohexamer, three peripheral stalks each consisting of EG heterodimers, one central rotor including subunits D and F, and the regulatory subunits C and H. The proton translocation complex V0 consists of the proton transport subunit a, a ring of proteolipid subunits c9c'', rotary subunit d, subunits e and f, and the accessory subunits.</text>
</comment>
<evidence type="ECO:0000256" key="5">
    <source>
        <dbReference type="ARBA" id="ARBA00022781"/>
    </source>
</evidence>
<evidence type="ECO:0000256" key="8">
    <source>
        <dbReference type="ARBA" id="ARBA00023136"/>
    </source>
</evidence>
<evidence type="ECO:0000256" key="6">
    <source>
        <dbReference type="ARBA" id="ARBA00022989"/>
    </source>
</evidence>
<keyword evidence="5" id="KW-0375">Hydrogen ion transport</keyword>
<comment type="subcellular location">
    <subcellularLocation>
        <location evidence="1">Membrane</location>
        <topology evidence="1">Multi-pass membrane protein</topology>
    </subcellularLocation>
</comment>
<dbReference type="PANTHER" id="PTHR10263">
    <property type="entry name" value="V-TYPE PROTON ATPASE PROTEOLIPID SUBUNIT"/>
    <property type="match status" value="1"/>
</dbReference>
<evidence type="ECO:0000256" key="10">
    <source>
        <dbReference type="ARBA" id="ARBA00031057"/>
    </source>
</evidence>
<evidence type="ECO:0000256" key="3">
    <source>
        <dbReference type="ARBA" id="ARBA00022448"/>
    </source>
</evidence>
<keyword evidence="4 12" id="KW-0812">Transmembrane</keyword>
<dbReference type="FunFam" id="1.20.120.610:FF:000002">
    <property type="entry name" value="V-type proton ATPase proteolipid subunit"/>
    <property type="match status" value="1"/>
</dbReference>
<proteinExistence type="inferred from homology"/>
<dbReference type="InParanoid" id="A0A6P6XKM9"/>
<dbReference type="GO" id="GO:0046961">
    <property type="term" value="F:proton-transporting ATPase activity, rotational mechanism"/>
    <property type="evidence" value="ECO:0007669"/>
    <property type="project" value="InterPro"/>
</dbReference>
<accession>A0A6P6XKM9</accession>
<evidence type="ECO:0000256" key="12">
    <source>
        <dbReference type="RuleBase" id="RU363060"/>
    </source>
</evidence>
<dbReference type="Pfam" id="PF00137">
    <property type="entry name" value="ATP-synt_C"/>
    <property type="match status" value="2"/>
</dbReference>
<evidence type="ECO:0000313" key="15">
    <source>
        <dbReference type="RefSeq" id="XP_027193952.1"/>
    </source>
</evidence>
<comment type="similarity">
    <text evidence="2 12">Belongs to the V-ATPase proteolipid subunit family.</text>
</comment>
<keyword evidence="8 12" id="KW-0472">Membrane</keyword>
<name>A0A6P6XKM9_DERPT</name>
<evidence type="ECO:0000256" key="11">
    <source>
        <dbReference type="ARBA" id="ARBA00071448"/>
    </source>
</evidence>
<dbReference type="Gene3D" id="1.20.120.610">
    <property type="entry name" value="lithium bound rotor ring of v- atpase"/>
    <property type="match status" value="1"/>
</dbReference>
<dbReference type="OrthoDB" id="10264021at2759"/>
<feature type="domain" description="V-ATPase proteolipid subunit C-like" evidence="13">
    <location>
        <begin position="107"/>
        <end position="163"/>
    </location>
</feature>
<reference evidence="15" key="1">
    <citation type="submission" date="2025-08" db="UniProtKB">
        <authorList>
            <consortium name="RefSeq"/>
        </authorList>
    </citation>
    <scope>IDENTIFICATION</scope>
    <source>
        <strain evidence="15">Airmid</strain>
    </source>
</reference>
<dbReference type="CDD" id="cd18178">
    <property type="entry name" value="ATP-synt_Vo_c_ATP6F_rpt2"/>
    <property type="match status" value="1"/>
</dbReference>
<dbReference type="KEGG" id="dpte:113788686"/>
<evidence type="ECO:0000259" key="13">
    <source>
        <dbReference type="Pfam" id="PF00137"/>
    </source>
</evidence>
<feature type="domain" description="V-ATPase proteolipid subunit C-like" evidence="13">
    <location>
        <begin position="19"/>
        <end position="78"/>
    </location>
</feature>
<keyword evidence="3 12" id="KW-0813">Transport</keyword>
<dbReference type="InterPro" id="IPR002379">
    <property type="entry name" value="ATPase_proteolipid_c-like_dom"/>
</dbReference>
<dbReference type="InterPro" id="IPR000245">
    <property type="entry name" value="ATPase_proteolipid_csu"/>
</dbReference>
<evidence type="ECO:0000256" key="9">
    <source>
        <dbReference type="ARBA" id="ARBA00029494"/>
    </source>
</evidence>
<dbReference type="PRINTS" id="PR00122">
    <property type="entry name" value="VACATPASE"/>
</dbReference>
<evidence type="ECO:0000313" key="14">
    <source>
        <dbReference type="Proteomes" id="UP000515146"/>
    </source>
</evidence>
<keyword evidence="14" id="KW-1185">Reference proteome</keyword>
<feature type="transmembrane region" description="Helical" evidence="12">
    <location>
        <begin position="139"/>
        <end position="163"/>
    </location>
</feature>
<protein>
    <recommendedName>
        <fullName evidence="9">V-type proton ATPase 16 kDa proteolipid subunit c</fullName>
    </recommendedName>
    <alternativeName>
        <fullName evidence="11">V-type proton ATPase 21 kDa proteolipid subunit c''</fullName>
    </alternativeName>
    <alternativeName>
        <fullName evidence="10">Vacuolar proton pump 16 kDa proteolipid subunit c</fullName>
    </alternativeName>
</protein>
<dbReference type="Proteomes" id="UP000515146">
    <property type="component" value="Unplaced"/>
</dbReference>
<evidence type="ECO:0000256" key="7">
    <source>
        <dbReference type="ARBA" id="ARBA00023065"/>
    </source>
</evidence>